<dbReference type="Pfam" id="PF05231">
    <property type="entry name" value="MASE1"/>
    <property type="match status" value="1"/>
</dbReference>
<feature type="transmembrane region" description="Helical" evidence="10">
    <location>
        <begin position="127"/>
        <end position="148"/>
    </location>
</feature>
<dbReference type="SUPFAM" id="SSF55785">
    <property type="entry name" value="PYP-like sensor domain (PAS domain)"/>
    <property type="match status" value="1"/>
</dbReference>
<feature type="transmembrane region" description="Helical" evidence="10">
    <location>
        <begin position="92"/>
        <end position="115"/>
    </location>
</feature>
<evidence type="ECO:0000259" key="12">
    <source>
        <dbReference type="PROSITE" id="PS50113"/>
    </source>
</evidence>
<dbReference type="SMART" id="SM00091">
    <property type="entry name" value="PAS"/>
    <property type="match status" value="1"/>
</dbReference>
<dbReference type="InterPro" id="IPR029787">
    <property type="entry name" value="Nucleotide_cyclase"/>
</dbReference>
<feature type="domain" description="EAL" evidence="13">
    <location>
        <begin position="571"/>
        <end position="825"/>
    </location>
</feature>
<dbReference type="InterPro" id="IPR000014">
    <property type="entry name" value="PAS"/>
</dbReference>
<evidence type="ECO:0000256" key="4">
    <source>
        <dbReference type="ARBA" id="ARBA00022475"/>
    </source>
</evidence>
<name>A0A1T2KU47_9GAMM</name>
<keyword evidence="4" id="KW-1003">Cell membrane</keyword>
<dbReference type="SUPFAM" id="SSF55073">
    <property type="entry name" value="Nucleotide cyclase"/>
    <property type="match status" value="1"/>
</dbReference>
<evidence type="ECO:0000256" key="3">
    <source>
        <dbReference type="ARBA" id="ARBA00012282"/>
    </source>
</evidence>
<feature type="transmembrane region" description="Helical" evidence="10">
    <location>
        <begin position="198"/>
        <end position="221"/>
    </location>
</feature>
<keyword evidence="8 10" id="KW-0472">Membrane</keyword>
<dbReference type="SMART" id="SM00267">
    <property type="entry name" value="GGDEF"/>
    <property type="match status" value="1"/>
</dbReference>
<dbReference type="InterPro" id="IPR000160">
    <property type="entry name" value="GGDEF_dom"/>
</dbReference>
<dbReference type="GO" id="GO:0005886">
    <property type="term" value="C:plasma membrane"/>
    <property type="evidence" value="ECO:0007669"/>
    <property type="project" value="UniProtKB-SubCell"/>
</dbReference>
<dbReference type="EMBL" id="MPRJ01000041">
    <property type="protein sequence ID" value="OOZ36388.1"/>
    <property type="molecule type" value="Genomic_DNA"/>
</dbReference>
<evidence type="ECO:0000259" key="14">
    <source>
        <dbReference type="PROSITE" id="PS50887"/>
    </source>
</evidence>
<protein>
    <recommendedName>
        <fullName evidence="3">cyclic-guanylate-specific phosphodiesterase</fullName>
        <ecNumber evidence="3">3.1.4.52</ecNumber>
    </recommendedName>
</protein>
<dbReference type="InterPro" id="IPR007895">
    <property type="entry name" value="MASE1"/>
</dbReference>
<keyword evidence="16" id="KW-1185">Reference proteome</keyword>
<dbReference type="PROSITE" id="PS50883">
    <property type="entry name" value="EAL"/>
    <property type="match status" value="1"/>
</dbReference>
<comment type="cofactor">
    <cofactor evidence="1">
        <name>Mg(2+)</name>
        <dbReference type="ChEBI" id="CHEBI:18420"/>
    </cofactor>
</comment>
<evidence type="ECO:0000256" key="1">
    <source>
        <dbReference type="ARBA" id="ARBA00001946"/>
    </source>
</evidence>
<dbReference type="PROSITE" id="PS50112">
    <property type="entry name" value="PAS"/>
    <property type="match status" value="1"/>
</dbReference>
<feature type="domain" description="PAS" evidence="11">
    <location>
        <begin position="278"/>
        <end position="317"/>
    </location>
</feature>
<dbReference type="GO" id="GO:0071111">
    <property type="term" value="F:cyclic-guanylate-specific phosphodiesterase activity"/>
    <property type="evidence" value="ECO:0007669"/>
    <property type="project" value="UniProtKB-EC"/>
</dbReference>
<dbReference type="InterPro" id="IPR001633">
    <property type="entry name" value="EAL_dom"/>
</dbReference>
<proteinExistence type="predicted"/>
<comment type="catalytic activity">
    <reaction evidence="9">
        <text>3',3'-c-di-GMP + H2O = 5'-phosphoguanylyl(3'-&gt;5')guanosine + H(+)</text>
        <dbReference type="Rhea" id="RHEA:24902"/>
        <dbReference type="ChEBI" id="CHEBI:15377"/>
        <dbReference type="ChEBI" id="CHEBI:15378"/>
        <dbReference type="ChEBI" id="CHEBI:58754"/>
        <dbReference type="ChEBI" id="CHEBI:58805"/>
        <dbReference type="EC" id="3.1.4.52"/>
    </reaction>
    <physiologicalReaction direction="left-to-right" evidence="9">
        <dbReference type="Rhea" id="RHEA:24903"/>
    </physiologicalReaction>
</comment>
<evidence type="ECO:0000256" key="10">
    <source>
        <dbReference type="SAM" id="Phobius"/>
    </source>
</evidence>
<dbReference type="Proteomes" id="UP000190896">
    <property type="component" value="Unassembled WGS sequence"/>
</dbReference>
<evidence type="ECO:0000256" key="8">
    <source>
        <dbReference type="ARBA" id="ARBA00023136"/>
    </source>
</evidence>
<organism evidence="15 16">
    <name type="scientific">Solemya velesiana gill symbiont</name>
    <dbReference type="NCBI Taxonomy" id="1918948"/>
    <lineage>
        <taxon>Bacteria</taxon>
        <taxon>Pseudomonadati</taxon>
        <taxon>Pseudomonadota</taxon>
        <taxon>Gammaproteobacteria</taxon>
        <taxon>sulfur-oxidizing symbionts</taxon>
    </lineage>
</organism>
<evidence type="ECO:0000259" key="11">
    <source>
        <dbReference type="PROSITE" id="PS50112"/>
    </source>
</evidence>
<evidence type="ECO:0000256" key="9">
    <source>
        <dbReference type="ARBA" id="ARBA00051114"/>
    </source>
</evidence>
<feature type="domain" description="PAC" evidence="12">
    <location>
        <begin position="345"/>
        <end position="397"/>
    </location>
</feature>
<dbReference type="Pfam" id="PF13426">
    <property type="entry name" value="PAS_9"/>
    <property type="match status" value="1"/>
</dbReference>
<dbReference type="PANTHER" id="PTHR44757:SF2">
    <property type="entry name" value="BIOFILM ARCHITECTURE MAINTENANCE PROTEIN MBAA"/>
    <property type="match status" value="1"/>
</dbReference>
<dbReference type="Gene3D" id="3.20.20.450">
    <property type="entry name" value="EAL domain"/>
    <property type="match status" value="1"/>
</dbReference>
<dbReference type="SMART" id="SM00052">
    <property type="entry name" value="EAL"/>
    <property type="match status" value="1"/>
</dbReference>
<sequence length="840" mass="92941">MSGQLPVLDTSVSPLWFAAGIAVAGMIKHGYGIWWAILTASLLDSLLSGLPWPAALGMALPGTAEAIIGCWLITRFTHADTLLTTTRSTVQFILLCVLLAPVSGALLGTMALWASGMIDEASALSNFLTWWSGDAAGVLLIAPLALTWKLKLDALSPLEYFELLILGFATIVVFHYVFGSGLPDHLHNYPLTFVPLPLLVWAIFRFGHPVTMSALIALAVLSILGTSEGFGAFSRGNVQESLVLLQIYIGIMGITTLIAKGAIEERQYIQGQLALAGQVIDNSPDAVIVTNADGTIISANPAFYKHTGYSKEEIEGQPIGIMKSGHHDKHFYANMLDQIKTLGAWQGEIWNRQKNGEVLPEWLSISAMRSIDDLITNYIGVYSDIARQKQIQERIHRLAYYDLLTGLPNRQLFHDRLEQAVNYAGRYDHHMALLLMDLDRFKNINDTLGHAVGDKVLGHVAERLQGCLRSVDTLGRMGGDEFLIILQELKEDFDTVLVGEKIIRAFTDPLQIDGHELFLTPSIGIALYPRDGDNSSDLLKHADAAMYRAKSLGGNNFQFFSTEMIEPFRWNLAVENALRHGAEQNSIQLFYQPQFDLQTGAIIGLEALSRWEHPDLGVVPPENFIKVAENTGLIHKLGLQSLHNACQQLETWEQAGIKGLTLAVNVSSIQLKQRDFIDKVAQIIESTRIEHNSLELEITESSLMENAEFMEMALQELSALGLQIAVDDFGTGYSSLNYLKKFPIDRLKIDKSFIDDIPGSSNDAAICCAIVALGHSLNLRVLAEGVENKQQMEFLRKENCDEMQGYLLSKPVSGKEVIEMIRQEFWHTSPSNITSSKQQE</sequence>
<dbReference type="PROSITE" id="PS50113">
    <property type="entry name" value="PAC"/>
    <property type="match status" value="1"/>
</dbReference>
<dbReference type="CDD" id="cd01948">
    <property type="entry name" value="EAL"/>
    <property type="match status" value="1"/>
</dbReference>
<feature type="domain" description="GGDEF" evidence="14">
    <location>
        <begin position="429"/>
        <end position="562"/>
    </location>
</feature>
<comment type="caution">
    <text evidence="15">The sequence shown here is derived from an EMBL/GenBank/DDBJ whole genome shotgun (WGS) entry which is preliminary data.</text>
</comment>
<dbReference type="InterPro" id="IPR043128">
    <property type="entry name" value="Rev_trsase/Diguanyl_cyclase"/>
</dbReference>
<reference evidence="15 16" key="1">
    <citation type="submission" date="2016-11" db="EMBL/GenBank/DDBJ databases">
        <title>Mixed transmission modes and dynamic genome evolution in an obligate animal-bacterial symbiosis.</title>
        <authorList>
            <person name="Russell S.L."/>
            <person name="Corbett-Detig R.B."/>
            <person name="Cavanaugh C.M."/>
        </authorList>
    </citation>
    <scope>NUCLEOTIDE SEQUENCE [LARGE SCALE GENOMIC DNA]</scope>
    <source>
        <strain evidence="15">Se-Cadez</strain>
    </source>
</reference>
<gene>
    <name evidence="15" type="ORF">BOW51_07325</name>
</gene>
<feature type="transmembrane region" description="Helical" evidence="10">
    <location>
        <begin position="50"/>
        <end position="72"/>
    </location>
</feature>
<dbReference type="Pfam" id="PF00990">
    <property type="entry name" value="GGDEF"/>
    <property type="match status" value="1"/>
</dbReference>
<feature type="transmembrane region" description="Helical" evidence="10">
    <location>
        <begin position="160"/>
        <end position="178"/>
    </location>
</feature>
<keyword evidence="5" id="KW-0973">c-di-GMP</keyword>
<evidence type="ECO:0000313" key="15">
    <source>
        <dbReference type="EMBL" id="OOZ36388.1"/>
    </source>
</evidence>
<dbReference type="AlphaFoldDB" id="A0A1T2KU47"/>
<dbReference type="InterPro" id="IPR000700">
    <property type="entry name" value="PAS-assoc_C"/>
</dbReference>
<feature type="transmembrane region" description="Helical" evidence="10">
    <location>
        <begin position="12"/>
        <end position="38"/>
    </location>
</feature>
<evidence type="ECO:0000259" key="13">
    <source>
        <dbReference type="PROSITE" id="PS50883"/>
    </source>
</evidence>
<evidence type="ECO:0000256" key="7">
    <source>
        <dbReference type="ARBA" id="ARBA00022989"/>
    </source>
</evidence>
<evidence type="ECO:0000256" key="6">
    <source>
        <dbReference type="ARBA" id="ARBA00022692"/>
    </source>
</evidence>
<dbReference type="InterPro" id="IPR052155">
    <property type="entry name" value="Biofilm_reg_signaling"/>
</dbReference>
<comment type="subcellular location">
    <subcellularLocation>
        <location evidence="2">Cell membrane</location>
        <topology evidence="2">Multi-pass membrane protein</topology>
    </subcellularLocation>
</comment>
<evidence type="ECO:0000313" key="16">
    <source>
        <dbReference type="Proteomes" id="UP000190896"/>
    </source>
</evidence>
<keyword evidence="7 10" id="KW-1133">Transmembrane helix</keyword>
<dbReference type="PROSITE" id="PS50887">
    <property type="entry name" value="GGDEF"/>
    <property type="match status" value="1"/>
</dbReference>
<dbReference type="Pfam" id="PF00563">
    <property type="entry name" value="EAL"/>
    <property type="match status" value="1"/>
</dbReference>
<dbReference type="EC" id="3.1.4.52" evidence="3"/>
<accession>A0A1T2KU47</accession>
<dbReference type="InterPro" id="IPR035919">
    <property type="entry name" value="EAL_sf"/>
</dbReference>
<dbReference type="GO" id="GO:0071732">
    <property type="term" value="P:cellular response to nitric oxide"/>
    <property type="evidence" value="ECO:0007669"/>
    <property type="project" value="UniProtKB-ARBA"/>
</dbReference>
<dbReference type="FunFam" id="3.30.70.270:FF:000001">
    <property type="entry name" value="Diguanylate cyclase domain protein"/>
    <property type="match status" value="1"/>
</dbReference>
<dbReference type="Gene3D" id="3.30.450.20">
    <property type="entry name" value="PAS domain"/>
    <property type="match status" value="1"/>
</dbReference>
<feature type="transmembrane region" description="Helical" evidence="10">
    <location>
        <begin position="242"/>
        <end position="263"/>
    </location>
</feature>
<dbReference type="CDD" id="cd01949">
    <property type="entry name" value="GGDEF"/>
    <property type="match status" value="1"/>
</dbReference>
<dbReference type="NCBIfam" id="TIGR00254">
    <property type="entry name" value="GGDEF"/>
    <property type="match status" value="1"/>
</dbReference>
<dbReference type="CDD" id="cd00130">
    <property type="entry name" value="PAS"/>
    <property type="match status" value="1"/>
</dbReference>
<dbReference type="FunFam" id="3.20.20.450:FF:000001">
    <property type="entry name" value="Cyclic di-GMP phosphodiesterase yahA"/>
    <property type="match status" value="1"/>
</dbReference>
<dbReference type="NCBIfam" id="TIGR00229">
    <property type="entry name" value="sensory_box"/>
    <property type="match status" value="1"/>
</dbReference>
<dbReference type="InterPro" id="IPR035965">
    <property type="entry name" value="PAS-like_dom_sf"/>
</dbReference>
<keyword evidence="6 10" id="KW-0812">Transmembrane</keyword>
<dbReference type="Gene3D" id="3.30.70.270">
    <property type="match status" value="1"/>
</dbReference>
<evidence type="ECO:0000256" key="2">
    <source>
        <dbReference type="ARBA" id="ARBA00004651"/>
    </source>
</evidence>
<evidence type="ECO:0000256" key="5">
    <source>
        <dbReference type="ARBA" id="ARBA00022636"/>
    </source>
</evidence>
<dbReference type="PANTHER" id="PTHR44757">
    <property type="entry name" value="DIGUANYLATE CYCLASE DGCP"/>
    <property type="match status" value="1"/>
</dbReference>
<dbReference type="SUPFAM" id="SSF141868">
    <property type="entry name" value="EAL domain-like"/>
    <property type="match status" value="1"/>
</dbReference>